<name>A0A397GEP9_9GLOM</name>
<protein>
    <submittedName>
        <fullName evidence="2">Uncharacterized protein</fullName>
    </submittedName>
</protein>
<dbReference type="EMBL" id="PQFF01000449">
    <property type="protein sequence ID" value="RHZ49475.1"/>
    <property type="molecule type" value="Genomic_DNA"/>
</dbReference>
<feature type="signal peptide" evidence="1">
    <location>
        <begin position="1"/>
        <end position="23"/>
    </location>
</feature>
<keyword evidence="3" id="KW-1185">Reference proteome</keyword>
<proteinExistence type="predicted"/>
<accession>A0A397GEP9</accession>
<evidence type="ECO:0000313" key="2">
    <source>
        <dbReference type="EMBL" id="RHZ49475.1"/>
    </source>
</evidence>
<comment type="caution">
    <text evidence="2">The sequence shown here is derived from an EMBL/GenBank/DDBJ whole genome shotgun (WGS) entry which is preliminary data.</text>
</comment>
<dbReference type="AlphaFoldDB" id="A0A397GEP9"/>
<sequence length="181" mass="20129">MNTKFTFALCFTILFSVILSVYAHDDVSKYRKRSPGLFKRSHEKNDTCPCTVATSVFTKNVVIGEVVFAQDPCGKTLVTGLFSDGLPDPEKNCYDYLIVKCDKVLYNLTSAIDPKYRKNGTYPFSTRLNDLNLDCDSNGILVSPCVSCNDTYHKRQATPDPTLNIYAKGDGNRLVDLSTIG</sequence>
<keyword evidence="1" id="KW-0732">Signal</keyword>
<reference evidence="2 3" key="1">
    <citation type="submission" date="2018-08" db="EMBL/GenBank/DDBJ databases">
        <title>Genome and evolution of the arbuscular mycorrhizal fungus Diversispora epigaea (formerly Glomus versiforme) and its bacterial endosymbionts.</title>
        <authorList>
            <person name="Sun X."/>
            <person name="Fei Z."/>
            <person name="Harrison M."/>
        </authorList>
    </citation>
    <scope>NUCLEOTIDE SEQUENCE [LARGE SCALE GENOMIC DNA]</scope>
    <source>
        <strain evidence="2 3">IT104</strain>
    </source>
</reference>
<feature type="chain" id="PRO_5017365444" evidence="1">
    <location>
        <begin position="24"/>
        <end position="181"/>
    </location>
</feature>
<organism evidence="2 3">
    <name type="scientific">Diversispora epigaea</name>
    <dbReference type="NCBI Taxonomy" id="1348612"/>
    <lineage>
        <taxon>Eukaryota</taxon>
        <taxon>Fungi</taxon>
        <taxon>Fungi incertae sedis</taxon>
        <taxon>Mucoromycota</taxon>
        <taxon>Glomeromycotina</taxon>
        <taxon>Glomeromycetes</taxon>
        <taxon>Diversisporales</taxon>
        <taxon>Diversisporaceae</taxon>
        <taxon>Diversispora</taxon>
    </lineage>
</organism>
<gene>
    <name evidence="2" type="ORF">Glove_520g11</name>
</gene>
<evidence type="ECO:0000313" key="3">
    <source>
        <dbReference type="Proteomes" id="UP000266861"/>
    </source>
</evidence>
<dbReference type="Proteomes" id="UP000266861">
    <property type="component" value="Unassembled WGS sequence"/>
</dbReference>
<evidence type="ECO:0000256" key="1">
    <source>
        <dbReference type="SAM" id="SignalP"/>
    </source>
</evidence>
<dbReference type="OrthoDB" id="2305685at2759"/>